<reference evidence="1 2" key="1">
    <citation type="journal article" date="2002" name="Virus Genes">
        <title>Identification and characterization of Hyphantria cunea nucleopolyhedrovirus homologous repeated regions.</title>
        <authorList>
            <person name="FelipeAlves C.A."/>
            <person name="Ikeda M."/>
            <person name="Kobayashi M."/>
        </authorList>
    </citation>
    <scope>NUCLEOTIDE SEQUENCE [LARGE SCALE GENOMIC DNA]</scope>
</reference>
<reference evidence="1 2" key="2">
    <citation type="journal article" date="2004" name="Virology">
        <title>Identification and functional analysis of Hyphantria cunea nucleopolyhedrovirus iap genes.</title>
        <authorList>
            <person name="Ikeda M."/>
            <person name="Yanagimoto K."/>
            <person name="Kobayashi M."/>
        </authorList>
    </citation>
    <scope>NUCLEOTIDE SEQUENCE [LARGE SCALE GENOMIC DNA]</scope>
</reference>
<dbReference type="KEGG" id="vg:3890564"/>
<dbReference type="Gene3D" id="3.30.70.330">
    <property type="match status" value="1"/>
</dbReference>
<organismHost>
    <name type="scientific">Lepidoptera</name>
    <name type="common">moths &amp; butterflies</name>
    <dbReference type="NCBI Taxonomy" id="7088"/>
</organismHost>
<dbReference type="InterPro" id="IPR035979">
    <property type="entry name" value="RBD_domain_sf"/>
</dbReference>
<dbReference type="Proteomes" id="UP000202376">
    <property type="component" value="Segment"/>
</dbReference>
<dbReference type="CDD" id="cd00590">
    <property type="entry name" value="RRM_SF"/>
    <property type="match status" value="1"/>
</dbReference>
<protein>
    <submittedName>
        <fullName evidence="1">Baculovirus J domain protein</fullName>
    </submittedName>
</protein>
<accession>Q2NP10</accession>
<proteinExistence type="predicted"/>
<gene>
    <name evidence="1" type="primary">bjdp</name>
    <name evidence="1" type="ORF">HynVgp101</name>
</gene>
<organism evidence="1 2">
    <name type="scientific">Hyphantria cunea nuclear polyhedrosis virus</name>
    <name type="common">HcNPV</name>
    <dbReference type="NCBI Taxonomy" id="28288"/>
    <lineage>
        <taxon>Viruses</taxon>
        <taxon>Viruses incertae sedis</taxon>
        <taxon>Naldaviricetes</taxon>
        <taxon>Lefavirales</taxon>
        <taxon>Baculoviridae</taxon>
        <taxon>Alphabaculovirus</taxon>
        <taxon>Alphabaculovirus hycuneae</taxon>
    </lineage>
</organism>
<dbReference type="EMBL" id="AP009046">
    <property type="protein sequence ID" value="BAE72390.1"/>
    <property type="molecule type" value="Genomic_DNA"/>
</dbReference>
<dbReference type="GO" id="GO:0003676">
    <property type="term" value="F:nucleic acid binding"/>
    <property type="evidence" value="ECO:0007669"/>
    <property type="project" value="InterPro"/>
</dbReference>
<dbReference type="SUPFAM" id="SSF54928">
    <property type="entry name" value="RNA-binding domain, RBD"/>
    <property type="match status" value="1"/>
</dbReference>
<dbReference type="InterPro" id="IPR012677">
    <property type="entry name" value="Nucleotide-bd_a/b_plait_sf"/>
</dbReference>
<dbReference type="RefSeq" id="YP_473289.1">
    <property type="nucleotide sequence ID" value="NC_007767.1"/>
</dbReference>
<reference evidence="1 2" key="3">
    <citation type="journal article" date="2006" name="J. Gen. Virol.">
        <title>Gene organization and complete sequence of the Hyphantria cunea nucleopolyhedrovirus genome.</title>
        <authorList>
            <person name="Ikeda M."/>
            <person name="Shikata M."/>
            <person name="Shirata N."/>
            <person name="Chaeychomsri S."/>
            <person name="Kobayashi M."/>
        </authorList>
    </citation>
    <scope>NUCLEOTIDE SEQUENCE [LARGE SCALE GENOMIC DNA]</scope>
</reference>
<name>Q2NP10_NPVHC</name>
<evidence type="ECO:0000313" key="1">
    <source>
        <dbReference type="EMBL" id="BAE72390.1"/>
    </source>
</evidence>
<dbReference type="OrthoDB" id="6023at10239"/>
<dbReference type="GeneID" id="3890564"/>
<keyword evidence="2" id="KW-1185">Reference proteome</keyword>
<sequence length="330" mass="38355">MAAFTRSRKRGAVKSVEEEEEEIDFVKRVKQQNRLCSFKVSNFLGYCSLEEINYYETLKLDFETKSTMLDNTKFALLVARMANVVTNQVRKYPSVTDMHFNNAVRDVLILIQHARSVLMDENKKRRYNNIAFHKNEMLQNCDAFINNFIQLKTNLTNAIEVFEIDLSALSNSLNIAVSATLTEGLENWLAAQPVLTLRPTSMNRILITWVSLLDEQNFNKTQTKQLIIDNFIGYGEIVDVYVCDIDTNTAIVEYKTQQGQRKAIEDNKSHQKRFTVTEYILKNFYNSQLHAKLRDQIINIESRLNNFYQQLPNITNKQLSYEIITDTESL</sequence>
<evidence type="ECO:0000313" key="2">
    <source>
        <dbReference type="Proteomes" id="UP000202376"/>
    </source>
</evidence>